<dbReference type="OrthoDB" id="630790at2759"/>
<dbReference type="Gramene" id="TuG1812G0700000995.01.T01">
    <property type="protein sequence ID" value="TuG1812G0700000995.01.T01"/>
    <property type="gene ID" value="TuG1812G0700000995.01"/>
</dbReference>
<evidence type="ECO:0000313" key="4">
    <source>
        <dbReference type="Proteomes" id="UP000015106"/>
    </source>
</evidence>
<dbReference type="KEGG" id="tua:125520338"/>
<proteinExistence type="predicted"/>
<accession>A0A8R7UYP9</accession>
<feature type="region of interest" description="Disordered" evidence="1">
    <location>
        <begin position="33"/>
        <end position="94"/>
    </location>
</feature>
<reference evidence="4" key="1">
    <citation type="journal article" date="2013" name="Nature">
        <title>Draft genome of the wheat A-genome progenitor Triticum urartu.</title>
        <authorList>
            <person name="Ling H.Q."/>
            <person name="Zhao S."/>
            <person name="Liu D."/>
            <person name="Wang J."/>
            <person name="Sun H."/>
            <person name="Zhang C."/>
            <person name="Fan H."/>
            <person name="Li D."/>
            <person name="Dong L."/>
            <person name="Tao Y."/>
            <person name="Gao C."/>
            <person name="Wu H."/>
            <person name="Li Y."/>
            <person name="Cui Y."/>
            <person name="Guo X."/>
            <person name="Zheng S."/>
            <person name="Wang B."/>
            <person name="Yu K."/>
            <person name="Liang Q."/>
            <person name="Yang W."/>
            <person name="Lou X."/>
            <person name="Chen J."/>
            <person name="Feng M."/>
            <person name="Jian J."/>
            <person name="Zhang X."/>
            <person name="Luo G."/>
            <person name="Jiang Y."/>
            <person name="Liu J."/>
            <person name="Wang Z."/>
            <person name="Sha Y."/>
            <person name="Zhang B."/>
            <person name="Wu H."/>
            <person name="Tang D."/>
            <person name="Shen Q."/>
            <person name="Xue P."/>
            <person name="Zou S."/>
            <person name="Wang X."/>
            <person name="Liu X."/>
            <person name="Wang F."/>
            <person name="Yang Y."/>
            <person name="An X."/>
            <person name="Dong Z."/>
            <person name="Zhang K."/>
            <person name="Zhang X."/>
            <person name="Luo M.C."/>
            <person name="Dvorak J."/>
            <person name="Tong Y."/>
            <person name="Wang J."/>
            <person name="Yang H."/>
            <person name="Li Z."/>
            <person name="Wang D."/>
            <person name="Zhang A."/>
            <person name="Wang J."/>
        </authorList>
    </citation>
    <scope>NUCLEOTIDE SEQUENCE</scope>
    <source>
        <strain evidence="4">cv. G1812</strain>
    </source>
</reference>
<gene>
    <name evidence="3" type="primary">LOC125520338</name>
</gene>
<dbReference type="InterPro" id="IPR046533">
    <property type="entry name" value="DUF6598"/>
</dbReference>
<keyword evidence="4" id="KW-1185">Reference proteome</keyword>
<dbReference type="PANTHER" id="PTHR33065">
    <property type="entry name" value="OS07G0486400 PROTEIN"/>
    <property type="match status" value="1"/>
</dbReference>
<dbReference type="RefSeq" id="XP_048541188.1">
    <property type="nucleotide sequence ID" value="XM_048685231.1"/>
</dbReference>
<name>A0A8R7UYP9_TRIUA</name>
<dbReference type="EnsemblPlants" id="TuG1812G0700000995.01.T01">
    <property type="protein sequence ID" value="TuG1812G0700000995.01.T01"/>
    <property type="gene ID" value="TuG1812G0700000995.01"/>
</dbReference>
<dbReference type="Pfam" id="PF20241">
    <property type="entry name" value="DUF6598"/>
    <property type="match status" value="1"/>
</dbReference>
<dbReference type="AlphaFoldDB" id="A0A8R7UYP9"/>
<dbReference type="GeneID" id="125520338"/>
<sequence>MASPAAGDHHYLFVCTHGDCQLRDVVSHEFAEDHRRHHEREDDRRRSELAHAKRELEVRRTDAQRHRGRRKASSLESSSGETGCDEHVGDTTQPPSAHAVQELVDSFSNQLPGRIDDKGKSPMGIFVEAKDLVSYTRDWENSWGGEFGSFEYYSNLPCVRAMLFTCRPTPSHAGVKTCLQIFSIRVTEINDALEWPLEVYGLVATRDSVDHNRNVIFRRGRDACLQLTQQDPLLTLTGPSRAIVFTGPVDVEIQLRLKGRTTEHEDKDLISKVLVYGRDPSDKFADAGIGNHDIMHSSCSSELCSLQVTSALLAGAVEATVICAKVIQGRWPKNLGIRIVARSASIDEDLVLLDARDGTFRVDLADGIIALSRHVVCVEKDGRLKLCIEAYSKRSGCMYEKSDVTELVPKRSSASLGRCKLAFCTVQFTVGWSCLVARVDDLMTYGI</sequence>
<protein>
    <recommendedName>
        <fullName evidence="2">DUF6598 domain-containing protein</fullName>
    </recommendedName>
</protein>
<reference evidence="3" key="2">
    <citation type="submission" date="2018-03" db="EMBL/GenBank/DDBJ databases">
        <title>The Triticum urartu genome reveals the dynamic nature of wheat genome evolution.</title>
        <authorList>
            <person name="Ling H."/>
            <person name="Ma B."/>
            <person name="Shi X."/>
            <person name="Liu H."/>
            <person name="Dong L."/>
            <person name="Sun H."/>
            <person name="Cao Y."/>
            <person name="Gao Q."/>
            <person name="Zheng S."/>
            <person name="Li Y."/>
            <person name="Yu Y."/>
            <person name="Du H."/>
            <person name="Qi M."/>
            <person name="Li Y."/>
            <person name="Yu H."/>
            <person name="Cui Y."/>
            <person name="Wang N."/>
            <person name="Chen C."/>
            <person name="Wu H."/>
            <person name="Zhao Y."/>
            <person name="Zhang J."/>
            <person name="Li Y."/>
            <person name="Zhou W."/>
            <person name="Zhang B."/>
            <person name="Hu W."/>
            <person name="Eijk M."/>
            <person name="Tang J."/>
            <person name="Witsenboer H."/>
            <person name="Zhao S."/>
            <person name="Li Z."/>
            <person name="Zhang A."/>
            <person name="Wang D."/>
            <person name="Liang C."/>
        </authorList>
    </citation>
    <scope>NUCLEOTIDE SEQUENCE [LARGE SCALE GENOMIC DNA]</scope>
    <source>
        <strain evidence="3">cv. G1812</strain>
    </source>
</reference>
<evidence type="ECO:0000313" key="3">
    <source>
        <dbReference type="EnsemblPlants" id="TuG1812G0700000995.01.T01"/>
    </source>
</evidence>
<feature type="domain" description="DUF6598" evidence="2">
    <location>
        <begin position="179"/>
        <end position="430"/>
    </location>
</feature>
<evidence type="ECO:0000259" key="2">
    <source>
        <dbReference type="Pfam" id="PF20241"/>
    </source>
</evidence>
<organism evidence="3 4">
    <name type="scientific">Triticum urartu</name>
    <name type="common">Red wild einkorn</name>
    <name type="synonym">Crithodium urartu</name>
    <dbReference type="NCBI Taxonomy" id="4572"/>
    <lineage>
        <taxon>Eukaryota</taxon>
        <taxon>Viridiplantae</taxon>
        <taxon>Streptophyta</taxon>
        <taxon>Embryophyta</taxon>
        <taxon>Tracheophyta</taxon>
        <taxon>Spermatophyta</taxon>
        <taxon>Magnoliopsida</taxon>
        <taxon>Liliopsida</taxon>
        <taxon>Poales</taxon>
        <taxon>Poaceae</taxon>
        <taxon>BOP clade</taxon>
        <taxon>Pooideae</taxon>
        <taxon>Triticodae</taxon>
        <taxon>Triticeae</taxon>
        <taxon>Triticinae</taxon>
        <taxon>Triticum</taxon>
    </lineage>
</organism>
<evidence type="ECO:0000256" key="1">
    <source>
        <dbReference type="SAM" id="MobiDB-lite"/>
    </source>
</evidence>
<dbReference type="Proteomes" id="UP000015106">
    <property type="component" value="Chromosome 7"/>
</dbReference>
<reference evidence="3" key="3">
    <citation type="submission" date="2022-06" db="UniProtKB">
        <authorList>
            <consortium name="EnsemblPlants"/>
        </authorList>
    </citation>
    <scope>IDENTIFICATION</scope>
</reference>
<dbReference type="PANTHER" id="PTHR33065:SF194">
    <property type="entry name" value="DUF6598 DOMAIN-CONTAINING PROTEIN"/>
    <property type="match status" value="1"/>
</dbReference>
<feature type="compositionally biased region" description="Basic and acidic residues" evidence="1">
    <location>
        <begin position="33"/>
        <end position="65"/>
    </location>
</feature>